<keyword evidence="2" id="KW-1185">Reference proteome</keyword>
<dbReference type="EMBL" id="JACHBR010000001">
    <property type="protein sequence ID" value="MBB5626645.1"/>
    <property type="molecule type" value="Genomic_DNA"/>
</dbReference>
<name>A0A7W8Z3D4_9ACTN</name>
<reference evidence="1 2" key="1">
    <citation type="submission" date="2020-08" db="EMBL/GenBank/DDBJ databases">
        <title>Sequencing the genomes of 1000 actinobacteria strains.</title>
        <authorList>
            <person name="Klenk H.-P."/>
        </authorList>
    </citation>
    <scope>NUCLEOTIDE SEQUENCE [LARGE SCALE GENOMIC DNA]</scope>
    <source>
        <strain evidence="1 2">DSM 45790</strain>
    </source>
</reference>
<sequence length="76" mass="8014">MIPSTLALGERHPDGSGTVTVWLVPAENLAEIREILTSTFGSPVSETIATADGITHMVEVAHEAPETVTSFEGPLQ</sequence>
<organism evidence="1 2">
    <name type="scientific">Sphaerisporangium krabiense</name>
    <dbReference type="NCBI Taxonomy" id="763782"/>
    <lineage>
        <taxon>Bacteria</taxon>
        <taxon>Bacillati</taxon>
        <taxon>Actinomycetota</taxon>
        <taxon>Actinomycetes</taxon>
        <taxon>Streptosporangiales</taxon>
        <taxon>Streptosporangiaceae</taxon>
        <taxon>Sphaerisporangium</taxon>
    </lineage>
</organism>
<dbReference type="RefSeq" id="WP_184610730.1">
    <property type="nucleotide sequence ID" value="NZ_BOOS01000029.1"/>
</dbReference>
<evidence type="ECO:0000313" key="2">
    <source>
        <dbReference type="Proteomes" id="UP000588112"/>
    </source>
</evidence>
<proteinExistence type="predicted"/>
<evidence type="ECO:0000313" key="1">
    <source>
        <dbReference type="EMBL" id="MBB5626645.1"/>
    </source>
</evidence>
<dbReference type="AlphaFoldDB" id="A0A7W8Z3D4"/>
<comment type="caution">
    <text evidence="1">The sequence shown here is derived from an EMBL/GenBank/DDBJ whole genome shotgun (WGS) entry which is preliminary data.</text>
</comment>
<protein>
    <submittedName>
        <fullName evidence="1">Uncharacterized protein</fullName>
    </submittedName>
</protein>
<dbReference type="Proteomes" id="UP000588112">
    <property type="component" value="Unassembled WGS sequence"/>
</dbReference>
<gene>
    <name evidence="1" type="ORF">BJ981_002344</name>
</gene>
<accession>A0A7W8Z3D4</accession>